<organism evidence="2">
    <name type="scientific">Siphoviridae sp. ctzu221</name>
    <dbReference type="NCBI Taxonomy" id="2826534"/>
    <lineage>
        <taxon>Viruses</taxon>
        <taxon>Duplodnaviria</taxon>
        <taxon>Heunggongvirae</taxon>
        <taxon>Uroviricota</taxon>
        <taxon>Caudoviricetes</taxon>
    </lineage>
</organism>
<evidence type="ECO:0000313" key="2">
    <source>
        <dbReference type="EMBL" id="DAD76017.1"/>
    </source>
</evidence>
<dbReference type="EMBL" id="BK014794">
    <property type="protein sequence ID" value="DAD76017.1"/>
    <property type="molecule type" value="Genomic_DNA"/>
</dbReference>
<evidence type="ECO:0000259" key="1">
    <source>
        <dbReference type="Pfam" id="PF07902"/>
    </source>
</evidence>
<name>A0A8S5M119_9CAUD</name>
<proteinExistence type="predicted"/>
<protein>
    <recommendedName>
        <fullName evidence="1">Gp58-like domain-containing protein</fullName>
    </recommendedName>
</protein>
<dbReference type="InterPro" id="IPR012892">
    <property type="entry name" value="Gp58"/>
</dbReference>
<dbReference type="Pfam" id="PF07902">
    <property type="entry name" value="Gp58"/>
    <property type="match status" value="1"/>
</dbReference>
<sequence>MSLNLDIEVSGLIERKTLIAGDGDFSITFIPKTPDDVITLYNASIFPDMLGDNILTQLRLVHGSDPGPYIKNTSEASRIAQIFNHLQQFRLDFTSLRGDLESQIVLSRTGLLAQFVDNNNNVRTDIASIAGKLLSKASSTADDKVSSLREQTERMILDKVTTYNYESIYKQQADSILAALKQPGKPDALVSVLNLTPEGVRIKGKVIDLDGDVNIDSAFAKKLTTESLSAENIEAVMGNFGSIIAQRLDVNKISGNKSEFLQSLWRDTTSVVEVNGKGITAIHNDGSKTMITAEGLYHEEQGGSFKTSYLKDVITVTDILNDGRESGGESIGVRDGYKWVQLPDIYKGKQFRAQAAISDTETWRAGADYNEGYLRLLRTVSYVVQDKIDYKNARVPLVGYAHVFNARTGSRYNYPIVAQLFVNY</sequence>
<reference evidence="2" key="1">
    <citation type="journal article" date="2021" name="Proc. Natl. Acad. Sci. U.S.A.">
        <title>A Catalog of Tens of Thousands of Viruses from Human Metagenomes Reveals Hidden Associations with Chronic Diseases.</title>
        <authorList>
            <person name="Tisza M.J."/>
            <person name="Buck C.B."/>
        </authorList>
    </citation>
    <scope>NUCLEOTIDE SEQUENCE</scope>
    <source>
        <strain evidence="2">Ctzu221</strain>
    </source>
</reference>
<accession>A0A8S5M119</accession>
<feature type="domain" description="Gp58-like" evidence="1">
    <location>
        <begin position="139"/>
        <end position="281"/>
    </location>
</feature>